<dbReference type="PANTHER" id="PTHR12302">
    <property type="entry name" value="EBNA2 BINDING PROTEIN P100"/>
    <property type="match status" value="1"/>
</dbReference>
<feature type="compositionally biased region" description="Acidic residues" evidence="4">
    <location>
        <begin position="34"/>
        <end position="45"/>
    </location>
</feature>
<dbReference type="Pfam" id="PF05901">
    <property type="entry name" value="Excalibur"/>
    <property type="match status" value="1"/>
</dbReference>
<dbReference type="InterPro" id="IPR002071">
    <property type="entry name" value="Thermonucl_AS"/>
</dbReference>
<dbReference type="RefSeq" id="WP_175615856.1">
    <property type="nucleotide sequence ID" value="NZ_CAESCL010000095.1"/>
</dbReference>
<keyword evidence="7" id="KW-1185">Reference proteome</keyword>
<accession>A0A1H9K2B7</accession>
<dbReference type="InterPro" id="IPR035437">
    <property type="entry name" value="SNase_OB-fold_sf"/>
</dbReference>
<feature type="domain" description="TNase-like" evidence="5">
    <location>
        <begin position="56"/>
        <end position="187"/>
    </location>
</feature>
<sequence length="262" mass="29359">MEKKILAAIVGMILFVLGTAGCDEANDSAHEEPQTEETFNEESDIEPGHSEVPELQGEEATVTRVIDGDTLEVNMDGEKEEVRLLLVDTPETKHPSEPVQPFGPEASDFVNEQLEGEEVRIVPGTEKYDKYNRLLAYVYIDGETIQEKLLRNGLARTAYLYNDLRLLDDFHEAQQIAQDQGIGVWSIEGYAHADHDHGYHYEENSKDNETDNHDHTQHMEDDHNCSDFSSAEEATEFMEKSIEAGYGDHRLDGDGDGVACEG</sequence>
<dbReference type="GO" id="GO:0016787">
    <property type="term" value="F:hydrolase activity"/>
    <property type="evidence" value="ECO:0007669"/>
    <property type="project" value="UniProtKB-KW"/>
</dbReference>
<feature type="region of interest" description="Disordered" evidence="4">
    <location>
        <begin position="25"/>
        <end position="57"/>
    </location>
</feature>
<proteinExistence type="predicted"/>
<reference evidence="6 7" key="1">
    <citation type="submission" date="2016-10" db="EMBL/GenBank/DDBJ databases">
        <authorList>
            <person name="de Groot N.N."/>
        </authorList>
    </citation>
    <scope>NUCLEOTIDE SEQUENCE [LARGE SCALE GENOMIC DNA]</scope>
    <source>
        <strain evidence="6 7">DSM 21633</strain>
    </source>
</reference>
<organism evidence="6 7">
    <name type="scientific">Piscibacillus halophilus</name>
    <dbReference type="NCBI Taxonomy" id="571933"/>
    <lineage>
        <taxon>Bacteria</taxon>
        <taxon>Bacillati</taxon>
        <taxon>Bacillota</taxon>
        <taxon>Bacilli</taxon>
        <taxon>Bacillales</taxon>
        <taxon>Bacillaceae</taxon>
        <taxon>Piscibacillus</taxon>
    </lineage>
</organism>
<evidence type="ECO:0000256" key="2">
    <source>
        <dbReference type="ARBA" id="ARBA00022759"/>
    </source>
</evidence>
<evidence type="ECO:0000313" key="7">
    <source>
        <dbReference type="Proteomes" id="UP000199427"/>
    </source>
</evidence>
<dbReference type="GO" id="GO:0003676">
    <property type="term" value="F:nucleic acid binding"/>
    <property type="evidence" value="ECO:0007669"/>
    <property type="project" value="InterPro"/>
</dbReference>
<dbReference type="SUPFAM" id="SSF50199">
    <property type="entry name" value="Staphylococcal nuclease"/>
    <property type="match status" value="1"/>
</dbReference>
<dbReference type="PROSITE" id="PS01123">
    <property type="entry name" value="TNASE_1"/>
    <property type="match status" value="1"/>
</dbReference>
<dbReference type="GO" id="GO:0004519">
    <property type="term" value="F:endonuclease activity"/>
    <property type="evidence" value="ECO:0007669"/>
    <property type="project" value="UniProtKB-KW"/>
</dbReference>
<evidence type="ECO:0000313" key="6">
    <source>
        <dbReference type="EMBL" id="SEQ93063.1"/>
    </source>
</evidence>
<gene>
    <name evidence="6" type="ORF">SAMN05216362_1352</name>
</gene>
<dbReference type="PROSITE" id="PS50830">
    <property type="entry name" value="TNASE_3"/>
    <property type="match status" value="1"/>
</dbReference>
<dbReference type="PANTHER" id="PTHR12302:SF3">
    <property type="entry name" value="SERINE_THREONINE-PROTEIN KINASE 31"/>
    <property type="match status" value="1"/>
</dbReference>
<feature type="compositionally biased region" description="Basic and acidic residues" evidence="4">
    <location>
        <begin position="197"/>
        <end position="225"/>
    </location>
</feature>
<keyword evidence="2" id="KW-0255">Endonuclease</keyword>
<dbReference type="STRING" id="571933.SAMN05216362_1352"/>
<dbReference type="Proteomes" id="UP000199427">
    <property type="component" value="Unassembled WGS sequence"/>
</dbReference>
<evidence type="ECO:0000256" key="1">
    <source>
        <dbReference type="ARBA" id="ARBA00022722"/>
    </source>
</evidence>
<dbReference type="SMART" id="SM00894">
    <property type="entry name" value="Excalibur"/>
    <property type="match status" value="1"/>
</dbReference>
<keyword evidence="1" id="KW-0540">Nuclease</keyword>
<dbReference type="InterPro" id="IPR008613">
    <property type="entry name" value="Excalibur_Ca-bd_domain"/>
</dbReference>
<dbReference type="CDD" id="cd00175">
    <property type="entry name" value="SNc"/>
    <property type="match status" value="1"/>
</dbReference>
<evidence type="ECO:0000256" key="4">
    <source>
        <dbReference type="SAM" id="MobiDB-lite"/>
    </source>
</evidence>
<evidence type="ECO:0000259" key="5">
    <source>
        <dbReference type="PROSITE" id="PS50830"/>
    </source>
</evidence>
<evidence type="ECO:0000256" key="3">
    <source>
        <dbReference type="ARBA" id="ARBA00022801"/>
    </source>
</evidence>
<dbReference type="PROSITE" id="PS51257">
    <property type="entry name" value="PROKAR_LIPOPROTEIN"/>
    <property type="match status" value="1"/>
</dbReference>
<dbReference type="EMBL" id="FOES01000035">
    <property type="protein sequence ID" value="SEQ93063.1"/>
    <property type="molecule type" value="Genomic_DNA"/>
</dbReference>
<dbReference type="AlphaFoldDB" id="A0A1H9K2B7"/>
<feature type="region of interest" description="Disordered" evidence="4">
    <location>
        <begin position="197"/>
        <end position="226"/>
    </location>
</feature>
<dbReference type="Gene3D" id="2.40.50.90">
    <property type="match status" value="1"/>
</dbReference>
<keyword evidence="3" id="KW-0378">Hydrolase</keyword>
<dbReference type="Pfam" id="PF00565">
    <property type="entry name" value="SNase"/>
    <property type="match status" value="1"/>
</dbReference>
<dbReference type="InterPro" id="IPR016071">
    <property type="entry name" value="Staphylococal_nuclease_OB-fold"/>
</dbReference>
<protein>
    <submittedName>
        <fullName evidence="6">Micrococcal nuclease</fullName>
    </submittedName>
</protein>
<name>A0A1H9K2B7_9BACI</name>
<dbReference type="SMART" id="SM00318">
    <property type="entry name" value="SNc"/>
    <property type="match status" value="1"/>
</dbReference>